<accession>A0AAD9UAC0</accession>
<dbReference type="Pfam" id="PF11883">
    <property type="entry name" value="DUF3403"/>
    <property type="match status" value="1"/>
</dbReference>
<keyword evidence="9" id="KW-0430">Lectin</keyword>
<dbReference type="Pfam" id="PF07714">
    <property type="entry name" value="PK_Tyr_Ser-Thr"/>
    <property type="match status" value="1"/>
</dbReference>
<dbReference type="Gene3D" id="1.10.510.10">
    <property type="entry name" value="Transferase(Phosphotransferase) domain 1"/>
    <property type="match status" value="1"/>
</dbReference>
<evidence type="ECO:0000256" key="11">
    <source>
        <dbReference type="ARBA" id="ARBA00022777"/>
    </source>
</evidence>
<keyword evidence="14 21" id="KW-0472">Membrane</keyword>
<evidence type="ECO:0000256" key="13">
    <source>
        <dbReference type="ARBA" id="ARBA00022989"/>
    </source>
</evidence>
<dbReference type="InterPro" id="IPR011009">
    <property type="entry name" value="Kinase-like_dom_sf"/>
</dbReference>
<dbReference type="SUPFAM" id="SSF56112">
    <property type="entry name" value="Protein kinase-like (PK-like)"/>
    <property type="match status" value="1"/>
</dbReference>
<feature type="domain" description="EGF-like" evidence="23">
    <location>
        <begin position="279"/>
        <end position="315"/>
    </location>
</feature>
<evidence type="ECO:0000256" key="3">
    <source>
        <dbReference type="ARBA" id="ARBA00022475"/>
    </source>
</evidence>
<keyword evidence="16" id="KW-0675">Receptor</keyword>
<evidence type="ECO:0000256" key="18">
    <source>
        <dbReference type="ARBA" id="ARBA00047899"/>
    </source>
</evidence>
<evidence type="ECO:0000259" key="22">
    <source>
        <dbReference type="PROSITE" id="PS50011"/>
    </source>
</evidence>
<keyword evidence="4" id="KW-0723">Serine/threonine-protein kinase</keyword>
<dbReference type="InterPro" id="IPR001245">
    <property type="entry name" value="Ser-Thr/Tyr_kinase_cat_dom"/>
</dbReference>
<dbReference type="Pfam" id="PF00954">
    <property type="entry name" value="S_locus_glycop"/>
    <property type="match status" value="1"/>
</dbReference>
<dbReference type="FunFam" id="1.10.510.10:FF:000060">
    <property type="entry name" value="G-type lectin S-receptor-like serine/threonine-protein kinase"/>
    <property type="match status" value="1"/>
</dbReference>
<comment type="subcellular location">
    <subcellularLocation>
        <location evidence="1">Cell membrane</location>
        <topology evidence="1">Single-pass type I membrane protein</topology>
    </subcellularLocation>
</comment>
<dbReference type="InterPro" id="IPR001480">
    <property type="entry name" value="Bulb-type_lectin_dom"/>
</dbReference>
<dbReference type="PROSITE" id="PS50026">
    <property type="entry name" value="EGF_3"/>
    <property type="match status" value="1"/>
</dbReference>
<dbReference type="SMART" id="SM00108">
    <property type="entry name" value="B_lectin"/>
    <property type="match status" value="1"/>
</dbReference>
<dbReference type="EC" id="2.7.11.1" evidence="2"/>
<evidence type="ECO:0000256" key="12">
    <source>
        <dbReference type="ARBA" id="ARBA00022840"/>
    </source>
</evidence>
<evidence type="ECO:0000256" key="6">
    <source>
        <dbReference type="ARBA" id="ARBA00022679"/>
    </source>
</evidence>
<evidence type="ECO:0000256" key="7">
    <source>
        <dbReference type="ARBA" id="ARBA00022692"/>
    </source>
</evidence>
<dbReference type="InterPro" id="IPR021820">
    <property type="entry name" value="S-locus_recpt_kinase_C"/>
</dbReference>
<feature type="domain" description="Protein kinase" evidence="22">
    <location>
        <begin position="688"/>
        <end position="975"/>
    </location>
</feature>
<dbReference type="PROSITE" id="PS00108">
    <property type="entry name" value="PROTEIN_KINASE_ST"/>
    <property type="match status" value="1"/>
</dbReference>
<dbReference type="InterPro" id="IPR036426">
    <property type="entry name" value="Bulb-type_lectin_dom_sf"/>
</dbReference>
<dbReference type="Pfam" id="PF01453">
    <property type="entry name" value="B_lectin"/>
    <property type="match status" value="1"/>
</dbReference>
<proteinExistence type="predicted"/>
<dbReference type="PROSITE" id="PS50927">
    <property type="entry name" value="BULB_LECTIN"/>
    <property type="match status" value="1"/>
</dbReference>
<keyword evidence="7 21" id="KW-0812">Transmembrane</keyword>
<dbReference type="InterPro" id="IPR000719">
    <property type="entry name" value="Prot_kinase_dom"/>
</dbReference>
<dbReference type="InterPro" id="IPR000858">
    <property type="entry name" value="S_locus_glycoprot_dom"/>
</dbReference>
<keyword evidence="15" id="KW-1015">Disulfide bond</keyword>
<evidence type="ECO:0000256" key="21">
    <source>
        <dbReference type="SAM" id="Phobius"/>
    </source>
</evidence>
<dbReference type="GO" id="GO:0005886">
    <property type="term" value="C:plasma membrane"/>
    <property type="evidence" value="ECO:0007669"/>
    <property type="project" value="UniProtKB-SubCell"/>
</dbReference>
<sequence length="1008" mass="113428">MLSIFIFYGFFFTSFIYCYARDSITLGDLIRDNEGETLVSPGKTFELGFFTPNGSSDHRRYVGIWYYGSQTETVVWVANRDSPLLDDSGVFATTEDGNLKVLDGNGRTYWSTDLGNTSSVKRTVKLMDSGNLVASDEDHESHLVRIWWQSFDNPTDTFLPGMKMDDRMVLSSWRSYDDPAPGNFTFQLDQDEESQFIIWNRSMKYWKSSVSGKFIGSDEMPSTMSYLLSNFTSSVHNETVPYLNSSLYSDTRMIMSFSGEAQYFKWNSLKIWVLIWAEPRDRCSVYNSCGNFGSCNSNNKLMCKCLPGFEPSFPENWNREDFSGGCSRKSKICGKNAESGTFLRLNLMNVGNPDSQFNAKNEAECKLECLNTCQCQAYSYQGVQFTHRDVTGGSSDCLIWSEDINNLQEEYQGGGSLFVRVAGSDIETIPRNCEICGTNMIPYPLSTGPKCGDAMYFNFHCNISAGQVSFEAPGGVYRVTRINPETQKFVIQTNNEENCEGGTLRDNFLKLDRSSPFHVTGWCDEDSLTGRVEVEISWDRPPEPMCSSSEDCKSWPNSSCNKTGDGKTRCLCNRSFQWNSLSLNCTEGVNNEKRKVSLSLLIALASMSIVILVVLAIILYIYFKKRRVAKGQGNRRNIQRNLALHLCDRERRVKDLIDSGRFKEDDGKGGIDIPFFDLESILIATENFSSANRLGQGGFGPVYKGIIPGGQEIAVKRLSSGSGQGAEEFKNEVVLIAKLQHRNLVRLLGYCVSGEEKMLLYEYMPNKSLDFFIFDQKLSMSLNWELRFNIILGIARGLLYLHQDSRLRIIHRDLKTSNILLDEEMNPKISDFGLARIFGGKETAVNTGRVVGTYGYMSPEYALDGLFSFKSDVFSFGVVVIEMISGKRNTGFYQPEQNLSLLGYAWQLWKEDRALNLLDQTISENCNANEEVLKCVNVGLLCVQEDPSDRPTMSNVVFMLASDTATLPTPKQPAFVVRRCTSSISASSFSKPETFSNNELTVTLEDGR</sequence>
<comment type="caution">
    <text evidence="20">Lacks conserved residue(s) required for the propagation of feature annotation.</text>
</comment>
<comment type="catalytic activity">
    <reaction evidence="19">
        <text>L-seryl-[protein] + ATP = O-phospho-L-seryl-[protein] + ADP + H(+)</text>
        <dbReference type="Rhea" id="RHEA:17989"/>
        <dbReference type="Rhea" id="RHEA-COMP:9863"/>
        <dbReference type="Rhea" id="RHEA-COMP:11604"/>
        <dbReference type="ChEBI" id="CHEBI:15378"/>
        <dbReference type="ChEBI" id="CHEBI:29999"/>
        <dbReference type="ChEBI" id="CHEBI:30616"/>
        <dbReference type="ChEBI" id="CHEBI:83421"/>
        <dbReference type="ChEBI" id="CHEBI:456216"/>
        <dbReference type="EC" id="2.7.11.1"/>
    </reaction>
</comment>
<name>A0AAD9UAC0_9ROSI</name>
<keyword evidence="11" id="KW-0418">Kinase</keyword>
<dbReference type="SMART" id="SM00220">
    <property type="entry name" value="S_TKc"/>
    <property type="match status" value="1"/>
</dbReference>
<evidence type="ECO:0000256" key="10">
    <source>
        <dbReference type="ARBA" id="ARBA00022741"/>
    </source>
</evidence>
<dbReference type="FunFam" id="3.30.200.20:FF:000330">
    <property type="entry name" value="G-type lectin S-receptor-like serine/threonine-protein kinase At4g03230"/>
    <property type="match status" value="1"/>
</dbReference>
<dbReference type="CDD" id="cd01098">
    <property type="entry name" value="PAN_AP_plant"/>
    <property type="match status" value="1"/>
</dbReference>
<dbReference type="Proteomes" id="UP001280121">
    <property type="component" value="Unassembled WGS sequence"/>
</dbReference>
<dbReference type="PANTHER" id="PTHR27002:SF1111">
    <property type="entry name" value="NON-SPECIFIC SERINE_THREONINE PROTEIN KINASE"/>
    <property type="match status" value="1"/>
</dbReference>
<dbReference type="GO" id="GO:0004674">
    <property type="term" value="F:protein serine/threonine kinase activity"/>
    <property type="evidence" value="ECO:0007669"/>
    <property type="project" value="UniProtKB-KW"/>
</dbReference>
<dbReference type="InterPro" id="IPR003609">
    <property type="entry name" value="Pan_app"/>
</dbReference>
<keyword evidence="5 20" id="KW-0245">EGF-like domain</keyword>
<comment type="catalytic activity">
    <reaction evidence="18">
        <text>L-threonyl-[protein] + ATP = O-phospho-L-threonyl-[protein] + ADP + H(+)</text>
        <dbReference type="Rhea" id="RHEA:46608"/>
        <dbReference type="Rhea" id="RHEA-COMP:11060"/>
        <dbReference type="Rhea" id="RHEA-COMP:11605"/>
        <dbReference type="ChEBI" id="CHEBI:15378"/>
        <dbReference type="ChEBI" id="CHEBI:30013"/>
        <dbReference type="ChEBI" id="CHEBI:30616"/>
        <dbReference type="ChEBI" id="CHEBI:61977"/>
        <dbReference type="ChEBI" id="CHEBI:456216"/>
        <dbReference type="EC" id="2.7.11.1"/>
    </reaction>
</comment>
<keyword evidence="27" id="KW-1185">Reference proteome</keyword>
<dbReference type="GO" id="GO:0030246">
    <property type="term" value="F:carbohydrate binding"/>
    <property type="evidence" value="ECO:0007669"/>
    <property type="project" value="UniProtKB-KW"/>
</dbReference>
<keyword evidence="3" id="KW-1003">Cell membrane</keyword>
<dbReference type="GO" id="GO:0005524">
    <property type="term" value="F:ATP binding"/>
    <property type="evidence" value="ECO:0007669"/>
    <property type="project" value="UniProtKB-KW"/>
</dbReference>
<dbReference type="GO" id="GO:0048544">
    <property type="term" value="P:recognition of pollen"/>
    <property type="evidence" value="ECO:0007669"/>
    <property type="project" value="InterPro"/>
</dbReference>
<evidence type="ECO:0000259" key="23">
    <source>
        <dbReference type="PROSITE" id="PS50026"/>
    </source>
</evidence>
<evidence type="ECO:0000256" key="15">
    <source>
        <dbReference type="ARBA" id="ARBA00023157"/>
    </source>
</evidence>
<dbReference type="InterPro" id="IPR008271">
    <property type="entry name" value="Ser/Thr_kinase_AS"/>
</dbReference>
<dbReference type="PANTHER" id="PTHR27002">
    <property type="entry name" value="RECEPTOR-LIKE SERINE/THREONINE-PROTEIN KINASE SD1-8"/>
    <property type="match status" value="1"/>
</dbReference>
<keyword evidence="12" id="KW-0067">ATP-binding</keyword>
<keyword evidence="10" id="KW-0547">Nucleotide-binding</keyword>
<dbReference type="AlphaFoldDB" id="A0AAD9UAC0"/>
<reference evidence="26" key="1">
    <citation type="journal article" date="2023" name="Plant J.">
        <title>Genome sequences and population genomics provide insights into the demographic history, inbreeding, and mutation load of two 'living fossil' tree species of Dipteronia.</title>
        <authorList>
            <person name="Feng Y."/>
            <person name="Comes H.P."/>
            <person name="Chen J."/>
            <person name="Zhu S."/>
            <person name="Lu R."/>
            <person name="Zhang X."/>
            <person name="Li P."/>
            <person name="Qiu J."/>
            <person name="Olsen K.M."/>
            <person name="Qiu Y."/>
        </authorList>
    </citation>
    <scope>NUCLEOTIDE SEQUENCE</scope>
    <source>
        <strain evidence="26">KIB01</strain>
    </source>
</reference>
<dbReference type="PROSITE" id="PS50948">
    <property type="entry name" value="PAN"/>
    <property type="match status" value="1"/>
</dbReference>
<dbReference type="CDD" id="cd00028">
    <property type="entry name" value="B_lectin"/>
    <property type="match status" value="1"/>
</dbReference>
<keyword evidence="13 21" id="KW-1133">Transmembrane helix</keyword>
<evidence type="ECO:0000256" key="19">
    <source>
        <dbReference type="ARBA" id="ARBA00048679"/>
    </source>
</evidence>
<dbReference type="Pfam" id="PF08276">
    <property type="entry name" value="PAN_2"/>
    <property type="match status" value="1"/>
</dbReference>
<feature type="domain" description="Bulb-type lectin" evidence="24">
    <location>
        <begin position="23"/>
        <end position="147"/>
    </location>
</feature>
<dbReference type="SMART" id="SM00473">
    <property type="entry name" value="PAN_AP"/>
    <property type="match status" value="1"/>
</dbReference>
<evidence type="ECO:0000256" key="5">
    <source>
        <dbReference type="ARBA" id="ARBA00022536"/>
    </source>
</evidence>
<evidence type="ECO:0000256" key="9">
    <source>
        <dbReference type="ARBA" id="ARBA00022734"/>
    </source>
</evidence>
<keyword evidence="17" id="KW-0325">Glycoprotein</keyword>
<evidence type="ECO:0000259" key="25">
    <source>
        <dbReference type="PROSITE" id="PS50948"/>
    </source>
</evidence>
<evidence type="ECO:0000256" key="16">
    <source>
        <dbReference type="ARBA" id="ARBA00023170"/>
    </source>
</evidence>
<keyword evidence="8" id="KW-0732">Signal</keyword>
<gene>
    <name evidence="26" type="ORF">Ddye_018335</name>
</gene>
<evidence type="ECO:0000256" key="17">
    <source>
        <dbReference type="ARBA" id="ARBA00023180"/>
    </source>
</evidence>
<evidence type="ECO:0000259" key="24">
    <source>
        <dbReference type="PROSITE" id="PS50927"/>
    </source>
</evidence>
<protein>
    <recommendedName>
        <fullName evidence="2">non-specific serine/threonine protein kinase</fullName>
        <ecNumber evidence="2">2.7.11.1</ecNumber>
    </recommendedName>
</protein>
<dbReference type="Gene3D" id="2.90.10.10">
    <property type="entry name" value="Bulb-type lectin domain"/>
    <property type="match status" value="1"/>
</dbReference>
<evidence type="ECO:0000313" key="26">
    <source>
        <dbReference type="EMBL" id="KAK2650846.1"/>
    </source>
</evidence>
<keyword evidence="6" id="KW-0808">Transferase</keyword>
<comment type="caution">
    <text evidence="26">The sequence shown here is derived from an EMBL/GenBank/DDBJ whole genome shotgun (WGS) entry which is preliminary data.</text>
</comment>
<evidence type="ECO:0000256" key="8">
    <source>
        <dbReference type="ARBA" id="ARBA00022729"/>
    </source>
</evidence>
<evidence type="ECO:0000256" key="1">
    <source>
        <dbReference type="ARBA" id="ARBA00004251"/>
    </source>
</evidence>
<feature type="domain" description="Apple" evidence="25">
    <location>
        <begin position="333"/>
        <end position="422"/>
    </location>
</feature>
<evidence type="ECO:0000313" key="27">
    <source>
        <dbReference type="Proteomes" id="UP001280121"/>
    </source>
</evidence>
<dbReference type="PROSITE" id="PS50011">
    <property type="entry name" value="PROTEIN_KINASE_DOM"/>
    <property type="match status" value="1"/>
</dbReference>
<dbReference type="Gene3D" id="3.30.200.20">
    <property type="entry name" value="Phosphorylase Kinase, domain 1"/>
    <property type="match status" value="1"/>
</dbReference>
<dbReference type="SUPFAM" id="SSF51110">
    <property type="entry name" value="alpha-D-mannose-specific plant lectins"/>
    <property type="match status" value="1"/>
</dbReference>
<dbReference type="CDD" id="cd14066">
    <property type="entry name" value="STKc_IRAK"/>
    <property type="match status" value="1"/>
</dbReference>
<evidence type="ECO:0000256" key="20">
    <source>
        <dbReference type="PROSITE-ProRule" id="PRU00076"/>
    </source>
</evidence>
<evidence type="ECO:0000256" key="4">
    <source>
        <dbReference type="ARBA" id="ARBA00022527"/>
    </source>
</evidence>
<dbReference type="InterPro" id="IPR000742">
    <property type="entry name" value="EGF"/>
</dbReference>
<feature type="transmembrane region" description="Helical" evidence="21">
    <location>
        <begin position="600"/>
        <end position="623"/>
    </location>
</feature>
<dbReference type="EMBL" id="JANJYI010000005">
    <property type="protein sequence ID" value="KAK2650846.1"/>
    <property type="molecule type" value="Genomic_DNA"/>
</dbReference>
<dbReference type="FunFam" id="2.90.10.10:FF:000005">
    <property type="entry name" value="G-type lectin S-receptor-like serine/threonine-protein kinase"/>
    <property type="match status" value="1"/>
</dbReference>
<evidence type="ECO:0000256" key="2">
    <source>
        <dbReference type="ARBA" id="ARBA00012513"/>
    </source>
</evidence>
<evidence type="ECO:0000256" key="14">
    <source>
        <dbReference type="ARBA" id="ARBA00023136"/>
    </source>
</evidence>
<organism evidence="26 27">
    <name type="scientific">Dipteronia dyeriana</name>
    <dbReference type="NCBI Taxonomy" id="168575"/>
    <lineage>
        <taxon>Eukaryota</taxon>
        <taxon>Viridiplantae</taxon>
        <taxon>Streptophyta</taxon>
        <taxon>Embryophyta</taxon>
        <taxon>Tracheophyta</taxon>
        <taxon>Spermatophyta</taxon>
        <taxon>Magnoliopsida</taxon>
        <taxon>eudicotyledons</taxon>
        <taxon>Gunneridae</taxon>
        <taxon>Pentapetalae</taxon>
        <taxon>rosids</taxon>
        <taxon>malvids</taxon>
        <taxon>Sapindales</taxon>
        <taxon>Sapindaceae</taxon>
        <taxon>Hippocastanoideae</taxon>
        <taxon>Acereae</taxon>
        <taxon>Dipteronia</taxon>
    </lineage>
</organism>